<dbReference type="SUPFAM" id="SSF54637">
    <property type="entry name" value="Thioesterase/thiol ester dehydrase-isomerase"/>
    <property type="match status" value="1"/>
</dbReference>
<dbReference type="PANTHER" id="PTHR42993">
    <property type="entry name" value="MAOC-LIKE DEHYDRATASE DOMAIN-CONTAINING PROTEIN"/>
    <property type="match status" value="1"/>
</dbReference>
<dbReference type="InterPro" id="IPR002539">
    <property type="entry name" value="MaoC-like_dom"/>
</dbReference>
<dbReference type="Gene3D" id="3.10.129.10">
    <property type="entry name" value="Hotdog Thioesterase"/>
    <property type="match status" value="1"/>
</dbReference>
<dbReference type="InterPro" id="IPR029069">
    <property type="entry name" value="HotDog_dom_sf"/>
</dbReference>
<dbReference type="CDD" id="cd03450">
    <property type="entry name" value="NodN"/>
    <property type="match status" value="1"/>
</dbReference>
<name>A0A844QB48_9HYPH</name>
<keyword evidence="3" id="KW-1185">Reference proteome</keyword>
<dbReference type="RefSeq" id="WP_156710748.1">
    <property type="nucleotide sequence ID" value="NZ_WPHG01000001.1"/>
</dbReference>
<reference evidence="2 3" key="1">
    <citation type="submission" date="2019-12" db="EMBL/GenBank/DDBJ databases">
        <title>Nitratireductor arenosus sp. nov., Isolated from sea sand, Jeju island, South Korea.</title>
        <authorList>
            <person name="Kim W."/>
        </authorList>
    </citation>
    <scope>NUCLEOTIDE SEQUENCE [LARGE SCALE GENOMIC DNA]</scope>
    <source>
        <strain evidence="2 3">CAU 1489</strain>
    </source>
</reference>
<dbReference type="Proteomes" id="UP000463224">
    <property type="component" value="Unassembled WGS sequence"/>
</dbReference>
<accession>A0A844QB48</accession>
<evidence type="ECO:0000313" key="3">
    <source>
        <dbReference type="Proteomes" id="UP000463224"/>
    </source>
</evidence>
<evidence type="ECO:0000259" key="1">
    <source>
        <dbReference type="Pfam" id="PF01575"/>
    </source>
</evidence>
<feature type="domain" description="MaoC-like" evidence="1">
    <location>
        <begin position="16"/>
        <end position="120"/>
    </location>
</feature>
<organism evidence="2 3">
    <name type="scientific">Nitratireductor arenosus</name>
    <dbReference type="NCBI Taxonomy" id="2682096"/>
    <lineage>
        <taxon>Bacteria</taxon>
        <taxon>Pseudomonadati</taxon>
        <taxon>Pseudomonadota</taxon>
        <taxon>Alphaproteobacteria</taxon>
        <taxon>Hyphomicrobiales</taxon>
        <taxon>Phyllobacteriaceae</taxon>
        <taxon>Nitratireductor</taxon>
    </lineage>
</organism>
<dbReference type="Pfam" id="PF01575">
    <property type="entry name" value="MaoC_dehydratas"/>
    <property type="match status" value="1"/>
</dbReference>
<dbReference type="PANTHER" id="PTHR42993:SF1">
    <property type="entry name" value="MAOC-LIKE DEHYDRATASE DOMAIN-CONTAINING PROTEIN"/>
    <property type="match status" value="1"/>
</dbReference>
<dbReference type="EMBL" id="WPHG01000001">
    <property type="protein sequence ID" value="MVA95874.1"/>
    <property type="molecule type" value="Genomic_DNA"/>
</dbReference>
<dbReference type="InterPro" id="IPR039375">
    <property type="entry name" value="NodN-like"/>
</dbReference>
<sequence>MSKEPLEPVDTDHLTAAIGTEIGISPWRTVSQRMIDQFADATDDHQFIHVDPARAASETPYGGTIAHGFLSLSLLSALAYETLPPLKNTVIGINYGFDQVRFKAPVKAGARVRARFFLANANIRPSGWVEIAYDITIEIENSKKPALTARWLTLSQLQRVDKAS</sequence>
<gene>
    <name evidence="2" type="ORF">GN330_01220</name>
</gene>
<comment type="caution">
    <text evidence="2">The sequence shown here is derived from an EMBL/GenBank/DDBJ whole genome shotgun (WGS) entry which is preliminary data.</text>
</comment>
<proteinExistence type="predicted"/>
<evidence type="ECO:0000313" key="2">
    <source>
        <dbReference type="EMBL" id="MVA95874.1"/>
    </source>
</evidence>
<protein>
    <submittedName>
        <fullName evidence="2">MaoC family dehydratase</fullName>
    </submittedName>
</protein>
<dbReference type="AlphaFoldDB" id="A0A844QB48"/>